<keyword evidence="2" id="KW-1185">Reference proteome</keyword>
<dbReference type="PANTHER" id="PTHR11188:SF130">
    <property type="entry name" value="ARRESTIN C-TERMINAL-LIKE DOMAIN-CONTAINING PROTEIN"/>
    <property type="match status" value="1"/>
</dbReference>
<protein>
    <recommendedName>
        <fullName evidence="3">Arrestin-like N-terminal domain-containing protein</fullName>
    </recommendedName>
</protein>
<dbReference type="EMBL" id="UYRV01001471">
    <property type="protein sequence ID" value="VDK47031.1"/>
    <property type="molecule type" value="Genomic_DNA"/>
</dbReference>
<accession>A0A3P6RTQ5</accession>
<sequence>MTEKNGKLANSYALVNFTNNSIRKEQLCLRLLLQGEVRAGLTWYIFLRYKAHISSDAMSLLSPGSHSVKIPLPFKDSQYDTNILPPSMDDDIRYSCSVTTKPWEINDIAEERAIAVDYFADTQAKEKFKMSYSEIVGEYGIEMKQRTFQRGKHVFVTVNGEVRAVRLRLEQQRRIRIAGLNADESYCTERVVAGMDSPEDKDKWPEQWSMRIPSTIPPSIEITYWNVLALSYSLTVVLVAEDGHEHVHNVPVWIGCTDDHLPPPQPLRTAPKLKPKEQIHPATKPKPQLPDELPEFEVVRNEETHEIPVWVDRYTDHMYS</sequence>
<dbReference type="OrthoDB" id="5835966at2759"/>
<dbReference type="GO" id="GO:0015031">
    <property type="term" value="P:protein transport"/>
    <property type="evidence" value="ECO:0007669"/>
    <property type="project" value="TreeGrafter"/>
</dbReference>
<dbReference type="GO" id="GO:0005737">
    <property type="term" value="C:cytoplasm"/>
    <property type="evidence" value="ECO:0007669"/>
    <property type="project" value="TreeGrafter"/>
</dbReference>
<evidence type="ECO:0000313" key="1">
    <source>
        <dbReference type="EMBL" id="VDK47031.1"/>
    </source>
</evidence>
<evidence type="ECO:0000313" key="2">
    <source>
        <dbReference type="Proteomes" id="UP000271889"/>
    </source>
</evidence>
<evidence type="ECO:0008006" key="3">
    <source>
        <dbReference type="Google" id="ProtNLM"/>
    </source>
</evidence>
<reference evidence="1 2" key="1">
    <citation type="submission" date="2018-11" db="EMBL/GenBank/DDBJ databases">
        <authorList>
            <consortium name="Pathogen Informatics"/>
        </authorList>
    </citation>
    <scope>NUCLEOTIDE SEQUENCE [LARGE SCALE GENOMIC DNA]</scope>
</reference>
<gene>
    <name evidence="1" type="ORF">CGOC_LOCUS920</name>
</gene>
<name>A0A3P6RTQ5_CYLGO</name>
<organism evidence="1 2">
    <name type="scientific">Cylicostephanus goldi</name>
    <name type="common">Nematode worm</name>
    <dbReference type="NCBI Taxonomy" id="71465"/>
    <lineage>
        <taxon>Eukaryota</taxon>
        <taxon>Metazoa</taxon>
        <taxon>Ecdysozoa</taxon>
        <taxon>Nematoda</taxon>
        <taxon>Chromadorea</taxon>
        <taxon>Rhabditida</taxon>
        <taxon>Rhabditina</taxon>
        <taxon>Rhabditomorpha</taxon>
        <taxon>Strongyloidea</taxon>
        <taxon>Strongylidae</taxon>
        <taxon>Cylicostephanus</taxon>
    </lineage>
</organism>
<dbReference type="Proteomes" id="UP000271889">
    <property type="component" value="Unassembled WGS sequence"/>
</dbReference>
<dbReference type="AlphaFoldDB" id="A0A3P6RTQ5"/>
<dbReference type="PANTHER" id="PTHR11188">
    <property type="entry name" value="ARRESTIN DOMAIN CONTAINING PROTEIN"/>
    <property type="match status" value="1"/>
</dbReference>
<proteinExistence type="predicted"/>
<dbReference type="InterPro" id="IPR050357">
    <property type="entry name" value="Arrestin_domain-protein"/>
</dbReference>